<evidence type="ECO:0000313" key="2">
    <source>
        <dbReference type="EMBL" id="QFU98137.1"/>
    </source>
</evidence>
<dbReference type="AlphaFoldDB" id="A0A5P9Q9N3"/>
<dbReference type="InterPro" id="IPR043519">
    <property type="entry name" value="NT_sf"/>
</dbReference>
<accession>A0A5P9Q9N3</accession>
<dbReference type="SUPFAM" id="SSF81301">
    <property type="entry name" value="Nucleotidyltransferase"/>
    <property type="match status" value="1"/>
</dbReference>
<dbReference type="Proteomes" id="UP000326702">
    <property type="component" value="Chromosome"/>
</dbReference>
<evidence type="ECO:0000313" key="3">
    <source>
        <dbReference type="Proteomes" id="UP000326702"/>
    </source>
</evidence>
<evidence type="ECO:0008006" key="4">
    <source>
        <dbReference type="Google" id="ProtNLM"/>
    </source>
</evidence>
<sequence length="203" mass="21477">MTDESTTPADPPGRGSPDGSALREALKAAGVALKQADVPFALCGGFAAWVRGAPEPSHDVDFVVPPGHADAAREALADAGFDVVQPPEDWLFKAFRGEAMVDVILRLSGEPITEADVEDSDELDVLSVRLPVLPATELLVSRLTPLSEHYCDLAPQLAVARALREQVDWDEVARRTAANPFARAFLFLLGELDVVVVGGVGAG</sequence>
<protein>
    <recommendedName>
        <fullName evidence="4">Nucleotidyltransferase family protein</fullName>
    </recommendedName>
</protein>
<feature type="region of interest" description="Disordered" evidence="1">
    <location>
        <begin position="1"/>
        <end position="20"/>
    </location>
</feature>
<dbReference type="Pfam" id="PF14907">
    <property type="entry name" value="NTP_transf_5"/>
    <property type="match status" value="1"/>
</dbReference>
<keyword evidence="3" id="KW-1185">Reference proteome</keyword>
<organism evidence="2 3">
    <name type="scientific">Luteimicrobium xylanilyticum</name>
    <dbReference type="NCBI Taxonomy" id="1133546"/>
    <lineage>
        <taxon>Bacteria</taxon>
        <taxon>Bacillati</taxon>
        <taxon>Actinomycetota</taxon>
        <taxon>Actinomycetes</taxon>
        <taxon>Micrococcales</taxon>
        <taxon>Luteimicrobium</taxon>
    </lineage>
</organism>
<dbReference type="KEGG" id="lxl:KDY119_01646"/>
<evidence type="ECO:0000256" key="1">
    <source>
        <dbReference type="SAM" id="MobiDB-lite"/>
    </source>
</evidence>
<dbReference type="RefSeq" id="WP_227994574.1">
    <property type="nucleotide sequence ID" value="NZ_BAABIH010000027.1"/>
</dbReference>
<proteinExistence type="predicted"/>
<reference evidence="2 3" key="1">
    <citation type="submission" date="2019-10" db="EMBL/GenBank/DDBJ databases">
        <title>Genome sequence of Luteimicrobium xylanilyticum HY-24.</title>
        <authorList>
            <person name="Kim D.Y."/>
            <person name="Park H.-Y."/>
        </authorList>
    </citation>
    <scope>NUCLEOTIDE SEQUENCE [LARGE SCALE GENOMIC DNA]</scope>
    <source>
        <strain evidence="2 3">HY-24</strain>
    </source>
</reference>
<gene>
    <name evidence="2" type="ORF">KDY119_01646</name>
</gene>
<dbReference type="InterPro" id="IPR039498">
    <property type="entry name" value="NTP_transf_5"/>
</dbReference>
<dbReference type="Gene3D" id="3.30.460.40">
    <property type="match status" value="1"/>
</dbReference>
<name>A0A5P9Q9N3_9MICO</name>
<dbReference type="EMBL" id="CP045529">
    <property type="protein sequence ID" value="QFU98137.1"/>
    <property type="molecule type" value="Genomic_DNA"/>
</dbReference>